<dbReference type="SUPFAM" id="SSF55920">
    <property type="entry name" value="Creatinase/aminopeptidase"/>
    <property type="match status" value="1"/>
</dbReference>
<keyword evidence="3" id="KW-1185">Reference proteome</keyword>
<dbReference type="OrthoDB" id="4850044at2"/>
<name>A0A1U9K4B2_9BACL</name>
<dbReference type="PANTHER" id="PTHR46112:SF3">
    <property type="entry name" value="AMINOPEPTIDASE YPDF"/>
    <property type="match status" value="1"/>
</dbReference>
<dbReference type="CDD" id="cd01066">
    <property type="entry name" value="APP_MetAP"/>
    <property type="match status" value="1"/>
</dbReference>
<feature type="domain" description="Peptidase M24" evidence="1">
    <location>
        <begin position="142"/>
        <end position="329"/>
    </location>
</feature>
<dbReference type="STRING" id="1471761.B0W44_02850"/>
<dbReference type="SMR" id="A0A1U9K4B2"/>
<evidence type="ECO:0000313" key="3">
    <source>
        <dbReference type="Proteomes" id="UP000188603"/>
    </source>
</evidence>
<reference evidence="2 3" key="1">
    <citation type="journal article" date="2015" name="Int. J. Syst. Evol. Microbiol.">
        <title>Novibacillus thermophilus gen. nov., sp. nov., a Gram-staining-negative and moderately thermophilic member of the family Thermoactinomycetaceae.</title>
        <authorList>
            <person name="Yang G."/>
            <person name="Chen J."/>
            <person name="Zhou S."/>
        </authorList>
    </citation>
    <scope>NUCLEOTIDE SEQUENCE [LARGE SCALE GENOMIC DNA]</scope>
    <source>
        <strain evidence="2 3">SG-1</strain>
    </source>
</reference>
<dbReference type="AlphaFoldDB" id="A0A1U9K4B2"/>
<dbReference type="PANTHER" id="PTHR46112">
    <property type="entry name" value="AMINOPEPTIDASE"/>
    <property type="match status" value="1"/>
</dbReference>
<dbReference type="InterPro" id="IPR036005">
    <property type="entry name" value="Creatinase/aminopeptidase-like"/>
</dbReference>
<accession>A0A1U9K4B2</accession>
<dbReference type="Pfam" id="PF00557">
    <property type="entry name" value="Peptidase_M24"/>
    <property type="match status" value="1"/>
</dbReference>
<protein>
    <submittedName>
        <fullName evidence="2">Peptidase M24</fullName>
    </submittedName>
</protein>
<dbReference type="RefSeq" id="WP_077718682.1">
    <property type="nucleotide sequence ID" value="NZ_CP019699.1"/>
</dbReference>
<evidence type="ECO:0000259" key="1">
    <source>
        <dbReference type="Pfam" id="PF00557"/>
    </source>
</evidence>
<dbReference type="InterPro" id="IPR050659">
    <property type="entry name" value="Peptidase_M24B"/>
</dbReference>
<evidence type="ECO:0000313" key="2">
    <source>
        <dbReference type="EMBL" id="AQS54864.1"/>
    </source>
</evidence>
<dbReference type="Gene3D" id="3.90.230.10">
    <property type="entry name" value="Creatinase/methionine aminopeptidase superfamily"/>
    <property type="match status" value="1"/>
</dbReference>
<dbReference type="EMBL" id="CP019699">
    <property type="protein sequence ID" value="AQS54864.1"/>
    <property type="molecule type" value="Genomic_DNA"/>
</dbReference>
<proteinExistence type="predicted"/>
<sequence>MTFTVSEPLEKVRAFLTEQALDGVLLRTRRNFSWVTGGRDNHIELATELGVADLLIFRDIQYCVTTKMESLRLYEEELEGLGYEFVTPEWYEGTEGAILQLCKGKRVGSDVPFAHFPHVEQELAPLRYSLSTGEIDRYRWLSQKAARAVEATCRDIEPGWTEHQIAASLAARVLQDGIQPTVLLVATDDRIFKYRHPIPTDKRLQSYAMLVLCAEKWGLISNVTRFVHFGTLPQELEENKWKLAQIDAAMNAATRPGVPIKDVFQTGLDTYAKVGHGDDWRYLHQGGPTGYKAREFFATPEVSGNVELNQAFAWNPAIRGIKSEDTLLVGERENEFLTHTGDWVYMEVEENGVTYLRPDILIR</sequence>
<dbReference type="InterPro" id="IPR000994">
    <property type="entry name" value="Pept_M24"/>
</dbReference>
<gene>
    <name evidence="2" type="ORF">B0W44_02850</name>
</gene>
<organism evidence="2 3">
    <name type="scientific">Novibacillus thermophilus</name>
    <dbReference type="NCBI Taxonomy" id="1471761"/>
    <lineage>
        <taxon>Bacteria</taxon>
        <taxon>Bacillati</taxon>
        <taxon>Bacillota</taxon>
        <taxon>Bacilli</taxon>
        <taxon>Bacillales</taxon>
        <taxon>Thermoactinomycetaceae</taxon>
        <taxon>Novibacillus</taxon>
    </lineage>
</organism>
<dbReference type="KEGG" id="ntr:B0W44_02850"/>
<dbReference type="Proteomes" id="UP000188603">
    <property type="component" value="Chromosome"/>
</dbReference>